<evidence type="ECO:0000256" key="6">
    <source>
        <dbReference type="ARBA" id="ARBA00052204"/>
    </source>
</evidence>
<evidence type="ECO:0000256" key="5">
    <source>
        <dbReference type="ARBA" id="ARBA00023004"/>
    </source>
</evidence>
<dbReference type="InterPro" id="IPR027443">
    <property type="entry name" value="IPNS-like_sf"/>
</dbReference>
<evidence type="ECO:0000256" key="8">
    <source>
        <dbReference type="ARBA" id="ARBA00066708"/>
    </source>
</evidence>
<keyword evidence="5 9" id="KW-0408">Iron</keyword>
<evidence type="ECO:0000259" key="10">
    <source>
        <dbReference type="PROSITE" id="PS51471"/>
    </source>
</evidence>
<dbReference type="PROSITE" id="PS51471">
    <property type="entry name" value="FE2OG_OXY"/>
    <property type="match status" value="1"/>
</dbReference>
<dbReference type="SMR" id="A0A2P1NRE5"/>
<evidence type="ECO:0000313" key="11">
    <source>
        <dbReference type="EMBL" id="AVP71905.1"/>
    </source>
</evidence>
<evidence type="ECO:0000256" key="2">
    <source>
        <dbReference type="ARBA" id="ARBA00022723"/>
    </source>
</evidence>
<gene>
    <name evidence="11" type="primary">GA2ox2</name>
</gene>
<evidence type="ECO:0000256" key="4">
    <source>
        <dbReference type="ARBA" id="ARBA00023002"/>
    </source>
</evidence>
<dbReference type="EC" id="1.14.11.13" evidence="8"/>
<evidence type="ECO:0000256" key="3">
    <source>
        <dbReference type="ARBA" id="ARBA00022964"/>
    </source>
</evidence>
<proteinExistence type="evidence at transcript level"/>
<evidence type="ECO:0000256" key="7">
    <source>
        <dbReference type="ARBA" id="ARBA00061282"/>
    </source>
</evidence>
<keyword evidence="2 9" id="KW-0479">Metal-binding</keyword>
<dbReference type="InterPro" id="IPR026992">
    <property type="entry name" value="DIOX_N"/>
</dbReference>
<dbReference type="GO" id="GO:0045543">
    <property type="term" value="F:gibberellin 2-beta-dioxygenase activity"/>
    <property type="evidence" value="ECO:0007669"/>
    <property type="project" value="UniProtKB-EC"/>
</dbReference>
<dbReference type="Pfam" id="PF14226">
    <property type="entry name" value="DIOX_N"/>
    <property type="match status" value="1"/>
</dbReference>
<dbReference type="EMBL" id="KY921590">
    <property type="protein sequence ID" value="AVP71905.1"/>
    <property type="molecule type" value="mRNA"/>
</dbReference>
<dbReference type="GO" id="GO:0046872">
    <property type="term" value="F:metal ion binding"/>
    <property type="evidence" value="ECO:0007669"/>
    <property type="project" value="UniProtKB-KW"/>
</dbReference>
<evidence type="ECO:0000256" key="1">
    <source>
        <dbReference type="ARBA" id="ARBA00001961"/>
    </source>
</evidence>
<feature type="domain" description="Fe2OG dioxygenase" evidence="10">
    <location>
        <begin position="169"/>
        <end position="279"/>
    </location>
</feature>
<dbReference type="Gene3D" id="2.60.120.330">
    <property type="entry name" value="B-lactam Antibiotic, Isopenicillin N Synthase, Chain"/>
    <property type="match status" value="1"/>
</dbReference>
<dbReference type="FunFam" id="2.60.120.330:FF:000025">
    <property type="entry name" value="Gibberellin 2-beta-dioxygenase 2"/>
    <property type="match status" value="1"/>
</dbReference>
<keyword evidence="4 9" id="KW-0560">Oxidoreductase</keyword>
<accession>A0A2P1NRE5</accession>
<comment type="catalytic activity">
    <reaction evidence="6">
        <text>gibberellin A1 + 2-oxoglutarate + O2 = gibberellin A8 + succinate + CO2</text>
        <dbReference type="Rhea" id="RHEA:15005"/>
        <dbReference type="ChEBI" id="CHEBI:15379"/>
        <dbReference type="ChEBI" id="CHEBI:16526"/>
        <dbReference type="ChEBI" id="CHEBI:16810"/>
        <dbReference type="ChEBI" id="CHEBI:30031"/>
        <dbReference type="ChEBI" id="CHEBI:58524"/>
        <dbReference type="ChEBI" id="CHEBI:58594"/>
        <dbReference type="EC" id="1.14.11.13"/>
    </reaction>
</comment>
<dbReference type="InterPro" id="IPR044861">
    <property type="entry name" value="IPNS-like_FE2OG_OXY"/>
</dbReference>
<comment type="cofactor">
    <cofactor evidence="1">
        <name>L-ascorbate</name>
        <dbReference type="ChEBI" id="CHEBI:38290"/>
    </cofactor>
</comment>
<organism evidence="11">
    <name type="scientific">Paris polyphylla var. yunnanensis</name>
    <dbReference type="NCBI Taxonomy" id="221260"/>
    <lineage>
        <taxon>Eukaryota</taxon>
        <taxon>Viridiplantae</taxon>
        <taxon>Streptophyta</taxon>
        <taxon>Embryophyta</taxon>
        <taxon>Tracheophyta</taxon>
        <taxon>Spermatophyta</taxon>
        <taxon>Magnoliopsida</taxon>
        <taxon>Liliopsida</taxon>
        <taxon>Liliales</taxon>
        <taxon>Melanthiaceae</taxon>
        <taxon>Paris</taxon>
    </lineage>
</organism>
<evidence type="ECO:0000256" key="9">
    <source>
        <dbReference type="RuleBase" id="RU003682"/>
    </source>
</evidence>
<reference evidence="11" key="1">
    <citation type="submission" date="2017-04" db="EMBL/GenBank/DDBJ databases">
        <authorList>
            <person name="Afonso C.L."/>
            <person name="Miller P.J."/>
            <person name="Scott M.A."/>
            <person name="Spackman E."/>
            <person name="Goraichik I."/>
            <person name="Dimitrov K.M."/>
            <person name="Suarez D.L."/>
            <person name="Swayne D.E."/>
        </authorList>
    </citation>
    <scope>NUCLEOTIDE SEQUENCE</scope>
</reference>
<name>A0A2P1NRE5_PARPY</name>
<dbReference type="GO" id="GO:0009685">
    <property type="term" value="P:gibberellin metabolic process"/>
    <property type="evidence" value="ECO:0007669"/>
    <property type="project" value="UniProtKB-ARBA"/>
</dbReference>
<protein>
    <recommendedName>
        <fullName evidence="8">gibberellin 2beta-dioxygenase</fullName>
        <ecNumber evidence="8">1.14.11.13</ecNumber>
    </recommendedName>
</protein>
<sequence>MVVASPMPGCNERVLGLGIPLIDLSWRRERASKLIVKASEKFGFFRVINHGVPKGVVARMEAEAIEFFSMSAQEKQNSGPPSPLGYGIRNIGLKGDTGELEYLILHANPTSVAPWARTVCRKDPMKFSSIVNEYVEGTRGLACDILEMMGEELRLDDRRALSKLIRDDENDSLIRFNHYGPHCCSSNKNGKSPRIGFGEHSDPQILSILRSNGVEGLQILMSSDDGDVWIPVPADPDAFFVIVGDVLQALTNGRLLSVRHRAMSNSNCSRLSMIYFGAPTLHTMISPLPEMVSLETPCRYRSFTWADYKKAMYSLRLTHNRLDLFLINIAQDISPFERILQIL</sequence>
<dbReference type="InterPro" id="IPR005123">
    <property type="entry name" value="Oxoglu/Fe-dep_dioxygenase_dom"/>
</dbReference>
<comment type="similarity">
    <text evidence="7">Belongs to the iron/ascorbate-dependent oxidoreductase family. GA2OX subfamily.</text>
</comment>
<dbReference type="SUPFAM" id="SSF51197">
    <property type="entry name" value="Clavaminate synthase-like"/>
    <property type="match status" value="1"/>
</dbReference>
<dbReference type="Pfam" id="PF03171">
    <property type="entry name" value="2OG-FeII_Oxy"/>
    <property type="match status" value="1"/>
</dbReference>
<dbReference type="AlphaFoldDB" id="A0A2P1NRE5"/>
<dbReference type="InterPro" id="IPR050231">
    <property type="entry name" value="Iron_ascorbate_oxido_reductase"/>
</dbReference>
<keyword evidence="3" id="KW-0223">Dioxygenase</keyword>
<dbReference type="PANTHER" id="PTHR47990">
    <property type="entry name" value="2-OXOGLUTARATE (2OG) AND FE(II)-DEPENDENT OXYGENASE SUPERFAMILY PROTEIN-RELATED"/>
    <property type="match status" value="1"/>
</dbReference>